<sequence>MVGSRIRPSNGRFWKHLLDLFIGQSDRMIQWSDLIGSTISDHPTVGSNLVGSARSCSKSYLEDEVHEYLDVDQNAYNMKMKLLYGRASQKVEPTKIRREKDVRTFISEVRQALVRPLLYVEMTLISPQLSKGEHENIAYTSRHGFKSEDENDVFGDTGCDDIADDDGVTFGNTAQEEIKADLHGMVENVCLTVSGVLMRSHVIYCLCTVTNYNP</sequence>
<dbReference type="EMBL" id="VOIH02000002">
    <property type="protein sequence ID" value="KAF3454180.1"/>
    <property type="molecule type" value="Genomic_DNA"/>
</dbReference>
<evidence type="ECO:0000313" key="2">
    <source>
        <dbReference type="Proteomes" id="UP000796880"/>
    </source>
</evidence>
<accession>A0A8K0HKM8</accession>
<proteinExistence type="predicted"/>
<evidence type="ECO:0000313" key="1">
    <source>
        <dbReference type="EMBL" id="KAF3454180.1"/>
    </source>
</evidence>
<comment type="caution">
    <text evidence="1">The sequence shown here is derived from an EMBL/GenBank/DDBJ whole genome shotgun (WGS) entry which is preliminary data.</text>
</comment>
<gene>
    <name evidence="1" type="ORF">FNV43_RR04627</name>
</gene>
<dbReference type="Proteomes" id="UP000796880">
    <property type="component" value="Unassembled WGS sequence"/>
</dbReference>
<organism evidence="1 2">
    <name type="scientific">Rhamnella rubrinervis</name>
    <dbReference type="NCBI Taxonomy" id="2594499"/>
    <lineage>
        <taxon>Eukaryota</taxon>
        <taxon>Viridiplantae</taxon>
        <taxon>Streptophyta</taxon>
        <taxon>Embryophyta</taxon>
        <taxon>Tracheophyta</taxon>
        <taxon>Spermatophyta</taxon>
        <taxon>Magnoliopsida</taxon>
        <taxon>eudicotyledons</taxon>
        <taxon>Gunneridae</taxon>
        <taxon>Pentapetalae</taxon>
        <taxon>rosids</taxon>
        <taxon>fabids</taxon>
        <taxon>Rosales</taxon>
        <taxon>Rhamnaceae</taxon>
        <taxon>rhamnoid group</taxon>
        <taxon>Rhamneae</taxon>
        <taxon>Rhamnella</taxon>
    </lineage>
</organism>
<dbReference type="AlphaFoldDB" id="A0A8K0HKM8"/>
<name>A0A8K0HKM8_9ROSA</name>
<keyword evidence="2" id="KW-1185">Reference proteome</keyword>
<protein>
    <submittedName>
        <fullName evidence="1">Uncharacterized protein</fullName>
    </submittedName>
</protein>
<reference evidence="1" key="1">
    <citation type="submission" date="2020-03" db="EMBL/GenBank/DDBJ databases">
        <title>A high-quality chromosome-level genome assembly of a woody plant with both climbing and erect habits, Rhamnella rubrinervis.</title>
        <authorList>
            <person name="Lu Z."/>
            <person name="Yang Y."/>
            <person name="Zhu X."/>
            <person name="Sun Y."/>
        </authorList>
    </citation>
    <scope>NUCLEOTIDE SEQUENCE</scope>
    <source>
        <strain evidence="1">BYM</strain>
        <tissue evidence="1">Leaf</tissue>
    </source>
</reference>